<accession>A0A0F9P2K1</accession>
<gene>
    <name evidence="1" type="ORF">LCGC14_0878560</name>
</gene>
<organism evidence="1">
    <name type="scientific">marine sediment metagenome</name>
    <dbReference type="NCBI Taxonomy" id="412755"/>
    <lineage>
        <taxon>unclassified sequences</taxon>
        <taxon>metagenomes</taxon>
        <taxon>ecological metagenomes</taxon>
    </lineage>
</organism>
<comment type="caution">
    <text evidence="1">The sequence shown here is derived from an EMBL/GenBank/DDBJ whole genome shotgun (WGS) entry which is preliminary data.</text>
</comment>
<proteinExistence type="predicted"/>
<name>A0A0F9P2K1_9ZZZZ</name>
<reference evidence="1" key="1">
    <citation type="journal article" date="2015" name="Nature">
        <title>Complex archaea that bridge the gap between prokaryotes and eukaryotes.</title>
        <authorList>
            <person name="Spang A."/>
            <person name="Saw J.H."/>
            <person name="Jorgensen S.L."/>
            <person name="Zaremba-Niedzwiedzka K."/>
            <person name="Martijn J."/>
            <person name="Lind A.E."/>
            <person name="van Eijk R."/>
            <person name="Schleper C."/>
            <person name="Guy L."/>
            <person name="Ettema T.J."/>
        </authorList>
    </citation>
    <scope>NUCLEOTIDE SEQUENCE</scope>
</reference>
<sequence length="201" mass="21536">MSDFTQAAVADAIAHQEITHPNSVYGSSLTPTAGALWAIVHMHHGFIEAAANTNPGSFYVQTNLEATGENWTTVAQFTVTNATPVIENMTATEPIGETVMAVASTTGFAANDYVYIQDVGTAADSEWHQVDIIVGNTSIDLTEGLVVAKDTSDNIFSDAENFAMKLDLSGVARWRVIYKAEGGTGANVAIWVRFIEVTDFE</sequence>
<dbReference type="EMBL" id="LAZR01002750">
    <property type="protein sequence ID" value="KKN26050.1"/>
    <property type="molecule type" value="Genomic_DNA"/>
</dbReference>
<dbReference type="AlphaFoldDB" id="A0A0F9P2K1"/>
<protein>
    <submittedName>
        <fullName evidence="1">Uncharacterized protein</fullName>
    </submittedName>
</protein>
<evidence type="ECO:0000313" key="1">
    <source>
        <dbReference type="EMBL" id="KKN26050.1"/>
    </source>
</evidence>